<dbReference type="InterPro" id="IPR027417">
    <property type="entry name" value="P-loop_NTPase"/>
</dbReference>
<dbReference type="GO" id="GO:0016787">
    <property type="term" value="F:hydrolase activity"/>
    <property type="evidence" value="ECO:0007669"/>
    <property type="project" value="UniProtKB-UniRule"/>
</dbReference>
<keyword evidence="3 5" id="KW-0347">Helicase</keyword>
<dbReference type="GO" id="GO:0005829">
    <property type="term" value="C:cytosol"/>
    <property type="evidence" value="ECO:0007669"/>
    <property type="project" value="TreeGrafter"/>
</dbReference>
<protein>
    <submittedName>
        <fullName evidence="7">Viral RNA helicase 1</fullName>
    </submittedName>
</protein>
<evidence type="ECO:0000256" key="4">
    <source>
        <dbReference type="ARBA" id="ARBA00022840"/>
    </source>
</evidence>
<dbReference type="GO" id="GO:0003677">
    <property type="term" value="F:DNA binding"/>
    <property type="evidence" value="ECO:0007669"/>
    <property type="project" value="InterPro"/>
</dbReference>
<feature type="domain" description="UvrD-like helicase ATP-binding" evidence="6">
    <location>
        <begin position="181"/>
        <end position="596"/>
    </location>
</feature>
<dbReference type="PANTHER" id="PTHR11070:SF45">
    <property type="entry name" value="DNA 3'-5' HELICASE"/>
    <property type="match status" value="1"/>
</dbReference>
<feature type="binding site" evidence="5">
    <location>
        <begin position="202"/>
        <end position="209"/>
    </location>
    <ligand>
        <name>ATP</name>
        <dbReference type="ChEBI" id="CHEBI:30616"/>
    </ligand>
</feature>
<dbReference type="GO" id="GO:0000725">
    <property type="term" value="P:recombinational repair"/>
    <property type="evidence" value="ECO:0007669"/>
    <property type="project" value="TreeGrafter"/>
</dbReference>
<dbReference type="KEGG" id="srt:Srot_1145"/>
<dbReference type="InterPro" id="IPR027351">
    <property type="entry name" value="(+)RNA_virus_helicase_core_dom"/>
</dbReference>
<dbReference type="AlphaFoldDB" id="D6ZF93"/>
<sequence length="743" mass="81572">MSDEQQCCEDQDRLDVLYTRLDLLKATAERRLREALLAGDGDDQERSERESYVQLYSEDLAKYHAAEHNLCFGRLDMADGERRYIGRLGMFEDDSDEILLLDWRAPLSRPFYLATPAAPEDVVRRRHIRTRNRKVLTVNDETLDVSEAVGAEQSGGVVNEAALVAALGAARTGQMGDIVDTIQREQDLIIRNEHRGVIVVQGGPGTGKTAVALHRAAYLLYTHRTKLARSGVLIIGPNDTFLDYIGQVLPSLGETGVLLATVGTLFPGLQPTEEDSLQARAVKGSLGMVDVLKAAVRDYQRLPKNRIRIPFGRHELIVDRDLVSKAQGRARNSRRPHNPARQVFLRAAIDALADRLWRETEQEGSNDLDSYQDIRDELRSDPDVFEALGEFWPELDPHNVLRELYAQPERLSGLAPAEQAALARPSGAGFSPADAPLLDELAELIGTDDESAAEEARIKRAKAIAEAQAALDLVRDSGNEDPEDGFDSEVLMAHDLLDAEALADRHSHTSLASAAERAEADRTWAFGHVIVDEAQELSPMDWRMVFRRSPNRWMTLVGDVAQTGDPAGASSWADVLSPYVANRWRLAELTVNYRTPSEIMGLAADVLREINPEQTPPRSIRASGHVPFAVSVTADKIAATVADLTGGGEFTGLTAILAPSDEASSLRHLVSESVRVHTVHEVKGLEFDNVVLIEPADLVAESPRGHNDLYVALTRATQRLVVVHSKALPKTLASLAQRPALAG</sequence>
<dbReference type="GO" id="GO:0043138">
    <property type="term" value="F:3'-5' DNA helicase activity"/>
    <property type="evidence" value="ECO:0007669"/>
    <property type="project" value="TreeGrafter"/>
</dbReference>
<keyword evidence="1 5" id="KW-0547">Nucleotide-binding</keyword>
<dbReference type="SUPFAM" id="SSF52540">
    <property type="entry name" value="P-loop containing nucleoside triphosphate hydrolases"/>
    <property type="match status" value="1"/>
</dbReference>
<keyword evidence="2 5" id="KW-0378">Hydrolase</keyword>
<dbReference type="RefSeq" id="WP_013138073.1">
    <property type="nucleotide sequence ID" value="NC_014168.1"/>
</dbReference>
<name>D6ZF93_SEGRD</name>
<dbReference type="InterPro" id="IPR000212">
    <property type="entry name" value="DNA_helicase_UvrD/REP"/>
</dbReference>
<dbReference type="InterPro" id="IPR014016">
    <property type="entry name" value="UvrD-like_ATP-bd"/>
</dbReference>
<dbReference type="PROSITE" id="PS51198">
    <property type="entry name" value="UVRD_HELICASE_ATP_BIND"/>
    <property type="match status" value="1"/>
</dbReference>
<proteinExistence type="predicted"/>
<evidence type="ECO:0000256" key="2">
    <source>
        <dbReference type="ARBA" id="ARBA00022801"/>
    </source>
</evidence>
<evidence type="ECO:0000259" key="6">
    <source>
        <dbReference type="PROSITE" id="PS51198"/>
    </source>
</evidence>
<dbReference type="Gene3D" id="3.40.50.300">
    <property type="entry name" value="P-loop containing nucleotide triphosphate hydrolases"/>
    <property type="match status" value="3"/>
</dbReference>
<dbReference type="EMBL" id="CP001958">
    <property type="protein sequence ID" value="ADG97617.1"/>
    <property type="molecule type" value="Genomic_DNA"/>
</dbReference>
<keyword evidence="8" id="KW-1185">Reference proteome</keyword>
<dbReference type="Pfam" id="PF01443">
    <property type="entry name" value="Viral_helicase1"/>
    <property type="match status" value="1"/>
</dbReference>
<dbReference type="HOGENOM" id="CLU_010312_3_1_11"/>
<dbReference type="PANTHER" id="PTHR11070">
    <property type="entry name" value="UVRD / RECB / PCRA DNA HELICASE FAMILY MEMBER"/>
    <property type="match status" value="1"/>
</dbReference>
<reference evidence="7 8" key="1">
    <citation type="journal article" date="2010" name="Stand. Genomic Sci.">
        <title>Complete genome sequence of Segniliparus rotundus type strain (CDC 1076).</title>
        <authorList>
            <person name="Sikorski J."/>
            <person name="Lapidus A."/>
            <person name="Copeland A."/>
            <person name="Misra M."/>
            <person name="Glavina Del Rio T."/>
            <person name="Nolan M."/>
            <person name="Lucas S."/>
            <person name="Chen F."/>
            <person name="Tice H."/>
            <person name="Cheng J.F."/>
            <person name="Jando M."/>
            <person name="Schneider S."/>
            <person name="Bruce D."/>
            <person name="Goodwin L."/>
            <person name="Pitluck S."/>
            <person name="Liolios K."/>
            <person name="Mikhailova N."/>
            <person name="Pati A."/>
            <person name="Ivanova N."/>
            <person name="Mavromatis K."/>
            <person name="Chen A."/>
            <person name="Palaniappan K."/>
            <person name="Chertkov O."/>
            <person name="Land M."/>
            <person name="Hauser L."/>
            <person name="Chang Y.J."/>
            <person name="Jeffries C.D."/>
            <person name="Brettin T."/>
            <person name="Detter J.C."/>
            <person name="Han C."/>
            <person name="Rohde M."/>
            <person name="Goker M."/>
            <person name="Bristow J."/>
            <person name="Eisen J.A."/>
            <person name="Markowitz V."/>
            <person name="Hugenholtz P."/>
            <person name="Kyrpides N.C."/>
            <person name="Klenk H.P."/>
        </authorList>
    </citation>
    <scope>NUCLEOTIDE SEQUENCE [LARGE SCALE GENOMIC DNA]</scope>
    <source>
        <strain evidence="8">ATCC BAA-972 / CDC 1076 / CIP 108378 / DSM 44985 / JCM 13578</strain>
    </source>
</reference>
<accession>D6ZF93</accession>
<organism evidence="7 8">
    <name type="scientific">Segniliparus rotundus (strain ATCC BAA-972 / CDC 1076 / CIP 108378 / DSM 44985 / JCM 13578)</name>
    <dbReference type="NCBI Taxonomy" id="640132"/>
    <lineage>
        <taxon>Bacteria</taxon>
        <taxon>Bacillati</taxon>
        <taxon>Actinomycetota</taxon>
        <taxon>Actinomycetes</taxon>
        <taxon>Mycobacteriales</taxon>
        <taxon>Segniliparaceae</taxon>
        <taxon>Segniliparus</taxon>
    </lineage>
</organism>
<dbReference type="OrthoDB" id="9787585at2"/>
<evidence type="ECO:0000256" key="3">
    <source>
        <dbReference type="ARBA" id="ARBA00022806"/>
    </source>
</evidence>
<evidence type="ECO:0000313" key="7">
    <source>
        <dbReference type="EMBL" id="ADG97617.1"/>
    </source>
</evidence>
<dbReference type="STRING" id="640132.Srot_1145"/>
<evidence type="ECO:0000256" key="5">
    <source>
        <dbReference type="PROSITE-ProRule" id="PRU00560"/>
    </source>
</evidence>
<keyword evidence="4 5" id="KW-0067">ATP-binding</keyword>
<dbReference type="Proteomes" id="UP000002247">
    <property type="component" value="Chromosome"/>
</dbReference>
<evidence type="ECO:0000313" key="8">
    <source>
        <dbReference type="Proteomes" id="UP000002247"/>
    </source>
</evidence>
<gene>
    <name evidence="7" type="ordered locus">Srot_1145</name>
</gene>
<dbReference type="GO" id="GO:0005524">
    <property type="term" value="F:ATP binding"/>
    <property type="evidence" value="ECO:0007669"/>
    <property type="project" value="UniProtKB-UniRule"/>
</dbReference>
<evidence type="ECO:0000256" key="1">
    <source>
        <dbReference type="ARBA" id="ARBA00022741"/>
    </source>
</evidence>
<dbReference type="eggNOG" id="COG3973">
    <property type="taxonomic scope" value="Bacteria"/>
</dbReference>